<reference evidence="2 3" key="1">
    <citation type="journal article" date="2017" name="PLoS Biol.">
        <title>The sea cucumber genome provides insights into morphological evolution and visceral regeneration.</title>
        <authorList>
            <person name="Zhang X."/>
            <person name="Sun L."/>
            <person name="Yuan J."/>
            <person name="Sun Y."/>
            <person name="Gao Y."/>
            <person name="Zhang L."/>
            <person name="Li S."/>
            <person name="Dai H."/>
            <person name="Hamel J.F."/>
            <person name="Liu C."/>
            <person name="Yu Y."/>
            <person name="Liu S."/>
            <person name="Lin W."/>
            <person name="Guo K."/>
            <person name="Jin S."/>
            <person name="Xu P."/>
            <person name="Storey K.B."/>
            <person name="Huan P."/>
            <person name="Zhang T."/>
            <person name="Zhou Y."/>
            <person name="Zhang J."/>
            <person name="Lin C."/>
            <person name="Li X."/>
            <person name="Xing L."/>
            <person name="Huo D."/>
            <person name="Sun M."/>
            <person name="Wang L."/>
            <person name="Mercier A."/>
            <person name="Li F."/>
            <person name="Yang H."/>
            <person name="Xiang J."/>
        </authorList>
    </citation>
    <scope>NUCLEOTIDE SEQUENCE [LARGE SCALE GENOMIC DNA]</scope>
    <source>
        <strain evidence="2">Shaxun</strain>
        <tissue evidence="2">Muscle</tissue>
    </source>
</reference>
<keyword evidence="3" id="KW-1185">Reference proteome</keyword>
<sequence>MITSHKCAVHCVGKIGPLTRFTPISWSKVIASAEEWCKLSGPQCDVAYKVLSTCKELSDSFEDIFYHRDCYVAFTNKTDIIRAKKRQMKLPQHKALEDLDTSIEDHQTEIDEPLDEQLL</sequence>
<protein>
    <submittedName>
        <fullName evidence="2">Uncharacterized protein</fullName>
    </submittedName>
</protein>
<evidence type="ECO:0000313" key="3">
    <source>
        <dbReference type="Proteomes" id="UP000230750"/>
    </source>
</evidence>
<feature type="compositionally biased region" description="Acidic residues" evidence="1">
    <location>
        <begin position="110"/>
        <end position="119"/>
    </location>
</feature>
<evidence type="ECO:0000313" key="2">
    <source>
        <dbReference type="EMBL" id="PIK39552.1"/>
    </source>
</evidence>
<comment type="caution">
    <text evidence="2">The sequence shown here is derived from an EMBL/GenBank/DDBJ whole genome shotgun (WGS) entry which is preliminary data.</text>
</comment>
<dbReference type="EMBL" id="MRZV01001227">
    <property type="protein sequence ID" value="PIK39552.1"/>
    <property type="molecule type" value="Genomic_DNA"/>
</dbReference>
<name>A0A2G8JUX5_STIJA</name>
<dbReference type="Proteomes" id="UP000230750">
    <property type="component" value="Unassembled WGS sequence"/>
</dbReference>
<evidence type="ECO:0000256" key="1">
    <source>
        <dbReference type="SAM" id="MobiDB-lite"/>
    </source>
</evidence>
<dbReference type="AlphaFoldDB" id="A0A2G8JUX5"/>
<proteinExistence type="predicted"/>
<dbReference type="OrthoDB" id="6103199at2759"/>
<accession>A0A2G8JUX5</accession>
<gene>
    <name evidence="2" type="ORF">BSL78_23609</name>
</gene>
<organism evidence="2 3">
    <name type="scientific">Stichopus japonicus</name>
    <name type="common">Sea cucumber</name>
    <dbReference type="NCBI Taxonomy" id="307972"/>
    <lineage>
        <taxon>Eukaryota</taxon>
        <taxon>Metazoa</taxon>
        <taxon>Echinodermata</taxon>
        <taxon>Eleutherozoa</taxon>
        <taxon>Echinozoa</taxon>
        <taxon>Holothuroidea</taxon>
        <taxon>Aspidochirotacea</taxon>
        <taxon>Aspidochirotida</taxon>
        <taxon>Stichopodidae</taxon>
        <taxon>Apostichopus</taxon>
    </lineage>
</organism>
<feature type="region of interest" description="Disordered" evidence="1">
    <location>
        <begin position="99"/>
        <end position="119"/>
    </location>
</feature>